<dbReference type="Pfam" id="PF00724">
    <property type="entry name" value="Oxidored_FMN"/>
    <property type="match status" value="1"/>
</dbReference>
<dbReference type="SUPFAM" id="SSF51395">
    <property type="entry name" value="FMN-linked oxidoreductases"/>
    <property type="match status" value="1"/>
</dbReference>
<comment type="caution">
    <text evidence="4">The sequence shown here is derived from an EMBL/GenBank/DDBJ whole genome shotgun (WGS) entry which is preliminary data.</text>
</comment>
<dbReference type="PANTHER" id="PTHR43656:SF2">
    <property type="entry name" value="BINDING OXIDOREDUCTASE, PUTATIVE (AFU_ORTHOLOGUE AFUA_2G08260)-RELATED"/>
    <property type="match status" value="1"/>
</dbReference>
<dbReference type="EMBL" id="NRST01000001">
    <property type="protein sequence ID" value="PAW55409.1"/>
    <property type="molecule type" value="Genomic_DNA"/>
</dbReference>
<dbReference type="RefSeq" id="WP_095667467.1">
    <property type="nucleotide sequence ID" value="NZ_NRSS01000004.1"/>
</dbReference>
<keyword evidence="2" id="KW-0560">Oxidoreductase</keyword>
<dbReference type="GO" id="GO:0016491">
    <property type="term" value="F:oxidoreductase activity"/>
    <property type="evidence" value="ECO:0007669"/>
    <property type="project" value="UniProtKB-KW"/>
</dbReference>
<dbReference type="InterPro" id="IPR013785">
    <property type="entry name" value="Aldolase_TIM"/>
</dbReference>
<dbReference type="Gene3D" id="3.20.20.70">
    <property type="entry name" value="Aldolase class I"/>
    <property type="match status" value="1"/>
</dbReference>
<dbReference type="PANTHER" id="PTHR43656">
    <property type="entry name" value="BINDING OXIDOREDUCTASE, PUTATIVE (AFU_ORTHOLOGUE AFUA_2G08260)-RELATED"/>
    <property type="match status" value="1"/>
</dbReference>
<evidence type="ECO:0000256" key="1">
    <source>
        <dbReference type="ARBA" id="ARBA00022630"/>
    </source>
</evidence>
<feature type="domain" description="NADH:flavin oxidoreductase/NADH oxidase N-terminal" evidence="3">
    <location>
        <begin position="10"/>
        <end position="344"/>
    </location>
</feature>
<dbReference type="AlphaFoldDB" id="A0A2A2PIH9"/>
<accession>A0A2A2PIH9</accession>
<evidence type="ECO:0000313" key="4">
    <source>
        <dbReference type="EMBL" id="PAW55409.1"/>
    </source>
</evidence>
<protein>
    <submittedName>
        <fullName evidence="4">NADH:flavin oxidoreductase</fullName>
    </submittedName>
</protein>
<dbReference type="CDD" id="cd02803">
    <property type="entry name" value="OYE_like_FMN_family"/>
    <property type="match status" value="1"/>
</dbReference>
<gene>
    <name evidence="4" type="ORF">CKQ80_08855</name>
</gene>
<evidence type="ECO:0000313" key="5">
    <source>
        <dbReference type="Proteomes" id="UP000217830"/>
    </source>
</evidence>
<sequence>MMTRYPHVLEPLRLAGGLELRNRLFFASMGVDLADHSGCVTPAMIEFYQGIMEGGCSMAFLCNATVSPQSRLQSTGLGLFEAHQGESLRAMFAMAEQVNTPVGVQLQHYGGQGTTTHTGVAVLTPSGVPCPRVSKLDPDYRVRIMDETDIALVIEQFAHSAWLAWTNGARLVQLQASNGYLLSSFLSPHTNKRTDRYGGSEENRARLLLDVVRAIRERTQGQLIVTIRLGIDDRLGAEGLQYPDIKETVQALCQAGVAALECSMCMGATFGQLIVHSETMDAYLQAGVRAIKSVATVPVGYAGFIDGLDKAEQLLADGVCDWVGMSRALFADNDLINKTLQGRSADIHKCRWDSQCFSDKSNPQLDRVYCCVNPKYLRPALA</sequence>
<keyword evidence="5" id="KW-1185">Reference proteome</keyword>
<dbReference type="InterPro" id="IPR001155">
    <property type="entry name" value="OxRdtase_FMN_N"/>
</dbReference>
<dbReference type="Proteomes" id="UP000217830">
    <property type="component" value="Unassembled WGS sequence"/>
</dbReference>
<keyword evidence="1" id="KW-0285">Flavoprotein</keyword>
<reference evidence="4 5" key="1">
    <citation type="submission" date="2017-08" db="EMBL/GenBank/DDBJ databases">
        <title>Draft Genome Sequence of Pseudomonas moraviensis TYU6, isolated from Taxus cuspidata by using PacBio Single-Molecule Real-Time Technology.</title>
        <authorList>
            <person name="Baek K.-H."/>
            <person name="Mishra A.K."/>
        </authorList>
    </citation>
    <scope>NUCLEOTIDE SEQUENCE [LARGE SCALE GENOMIC DNA]</scope>
    <source>
        <strain evidence="4 5">TYU6</strain>
    </source>
</reference>
<evidence type="ECO:0000256" key="2">
    <source>
        <dbReference type="ARBA" id="ARBA00023002"/>
    </source>
</evidence>
<name>A0A2A2PIH9_9PSED</name>
<dbReference type="InterPro" id="IPR051799">
    <property type="entry name" value="NADH_flavin_oxidoreductase"/>
</dbReference>
<dbReference type="GO" id="GO:0010181">
    <property type="term" value="F:FMN binding"/>
    <property type="evidence" value="ECO:0007669"/>
    <property type="project" value="InterPro"/>
</dbReference>
<proteinExistence type="predicted"/>
<evidence type="ECO:0000259" key="3">
    <source>
        <dbReference type="Pfam" id="PF00724"/>
    </source>
</evidence>
<organism evidence="4 5">
    <name type="scientific">Pseudomonas moraviensis</name>
    <dbReference type="NCBI Taxonomy" id="321662"/>
    <lineage>
        <taxon>Bacteria</taxon>
        <taxon>Pseudomonadati</taxon>
        <taxon>Pseudomonadota</taxon>
        <taxon>Gammaproteobacteria</taxon>
        <taxon>Pseudomonadales</taxon>
        <taxon>Pseudomonadaceae</taxon>
        <taxon>Pseudomonas</taxon>
    </lineage>
</organism>